<sequence>MADVPEQLQPPDEVQIEPQFGIEVVIQSFSDLAIQVSRARALPTIDQGAGILALCQQLRQGFAKLQQEQVGLQQALADTQKNLQQARADLQQTRGDLQQQLANTQLEVQNLRDENARLERNAIARTRNQSAIRGNTPLEPFYGLDGQLIPGFPATVAVARGLKANRLDPLILALGLQGAGTLADRRDRFMRFIGLPD</sequence>
<name>A0A317SZ92_9PEZI</name>
<dbReference type="Proteomes" id="UP000246991">
    <property type="component" value="Unassembled WGS sequence"/>
</dbReference>
<evidence type="ECO:0000313" key="2">
    <source>
        <dbReference type="EMBL" id="PWW79644.1"/>
    </source>
</evidence>
<evidence type="ECO:0000256" key="1">
    <source>
        <dbReference type="SAM" id="Coils"/>
    </source>
</evidence>
<dbReference type="OrthoDB" id="5413892at2759"/>
<evidence type="ECO:0000313" key="3">
    <source>
        <dbReference type="Proteomes" id="UP000246991"/>
    </source>
</evidence>
<keyword evidence="3" id="KW-1185">Reference proteome</keyword>
<feature type="coiled-coil region" evidence="1">
    <location>
        <begin position="62"/>
        <end position="128"/>
    </location>
</feature>
<accession>A0A317SZ92</accession>
<dbReference type="STRING" id="42249.A0A317SZ92"/>
<gene>
    <name evidence="2" type="ORF">C7212DRAFT_275954</name>
</gene>
<dbReference type="AlphaFoldDB" id="A0A317SZ92"/>
<reference evidence="2 3" key="1">
    <citation type="submission" date="2018-03" db="EMBL/GenBank/DDBJ databases">
        <title>Genomes of Pezizomycetes fungi and the evolution of truffles.</title>
        <authorList>
            <person name="Murat C."/>
            <person name="Payen T."/>
            <person name="Noel B."/>
            <person name="Kuo A."/>
            <person name="Martin F.M."/>
        </authorList>
    </citation>
    <scope>NUCLEOTIDE SEQUENCE [LARGE SCALE GENOMIC DNA]</scope>
    <source>
        <strain evidence="2">091103-1</strain>
    </source>
</reference>
<organism evidence="2 3">
    <name type="scientific">Tuber magnatum</name>
    <name type="common">white Piedmont truffle</name>
    <dbReference type="NCBI Taxonomy" id="42249"/>
    <lineage>
        <taxon>Eukaryota</taxon>
        <taxon>Fungi</taxon>
        <taxon>Dikarya</taxon>
        <taxon>Ascomycota</taxon>
        <taxon>Pezizomycotina</taxon>
        <taxon>Pezizomycetes</taxon>
        <taxon>Pezizales</taxon>
        <taxon>Tuberaceae</taxon>
        <taxon>Tuber</taxon>
    </lineage>
</organism>
<keyword evidence="1" id="KW-0175">Coiled coil</keyword>
<protein>
    <submittedName>
        <fullName evidence="2">Uncharacterized protein</fullName>
    </submittedName>
</protein>
<dbReference type="EMBL" id="PYWC01000007">
    <property type="protein sequence ID" value="PWW79644.1"/>
    <property type="molecule type" value="Genomic_DNA"/>
</dbReference>
<proteinExistence type="predicted"/>
<comment type="caution">
    <text evidence="2">The sequence shown here is derived from an EMBL/GenBank/DDBJ whole genome shotgun (WGS) entry which is preliminary data.</text>
</comment>